<dbReference type="GO" id="GO:0051287">
    <property type="term" value="F:NAD binding"/>
    <property type="evidence" value="ECO:0007669"/>
    <property type="project" value="InterPro"/>
</dbReference>
<dbReference type="Pfam" id="PF02826">
    <property type="entry name" value="2-Hacid_dh_C"/>
    <property type="match status" value="1"/>
</dbReference>
<dbReference type="EMBL" id="KV425551">
    <property type="protein sequence ID" value="KZT30620.1"/>
    <property type="molecule type" value="Genomic_DNA"/>
</dbReference>
<evidence type="ECO:0000259" key="5">
    <source>
        <dbReference type="Pfam" id="PF00389"/>
    </source>
</evidence>
<keyword evidence="2 4" id="KW-0560">Oxidoreductase</keyword>
<reference evidence="7 8" key="1">
    <citation type="journal article" date="2016" name="Mol. Biol. Evol.">
        <title>Comparative Genomics of Early-Diverging Mushroom-Forming Fungi Provides Insights into the Origins of Lignocellulose Decay Capabilities.</title>
        <authorList>
            <person name="Nagy L.G."/>
            <person name="Riley R."/>
            <person name="Tritt A."/>
            <person name="Adam C."/>
            <person name="Daum C."/>
            <person name="Floudas D."/>
            <person name="Sun H."/>
            <person name="Yadav J.S."/>
            <person name="Pangilinan J."/>
            <person name="Larsson K.H."/>
            <person name="Matsuura K."/>
            <person name="Barry K."/>
            <person name="Labutti K."/>
            <person name="Kuo R."/>
            <person name="Ohm R.A."/>
            <person name="Bhattacharya S.S."/>
            <person name="Shirouzu T."/>
            <person name="Yoshinaga Y."/>
            <person name="Martin F.M."/>
            <person name="Grigoriev I.V."/>
            <person name="Hibbett D.S."/>
        </authorList>
    </citation>
    <scope>NUCLEOTIDE SEQUENCE [LARGE SCALE GENOMIC DNA]</scope>
    <source>
        <strain evidence="7 8">HHB14362 ss-1</strain>
    </source>
</reference>
<dbReference type="Pfam" id="PF00389">
    <property type="entry name" value="2-Hacid_dh"/>
    <property type="match status" value="1"/>
</dbReference>
<evidence type="ECO:0000256" key="1">
    <source>
        <dbReference type="ARBA" id="ARBA00005854"/>
    </source>
</evidence>
<comment type="similarity">
    <text evidence="1 4">Belongs to the D-isomer specific 2-hydroxyacid dehydrogenase family.</text>
</comment>
<protein>
    <submittedName>
        <fullName evidence="7">D-isomer specific 2-hydroxyacid dehydrogenase</fullName>
    </submittedName>
</protein>
<dbReference type="InterPro" id="IPR006140">
    <property type="entry name" value="D-isomer_DH_NAD-bd"/>
</dbReference>
<dbReference type="InParanoid" id="A0A165W3G6"/>
<dbReference type="CDD" id="cd12169">
    <property type="entry name" value="PGDH_like_1"/>
    <property type="match status" value="1"/>
</dbReference>
<evidence type="ECO:0000256" key="3">
    <source>
        <dbReference type="ARBA" id="ARBA00023027"/>
    </source>
</evidence>
<keyword evidence="8" id="KW-1185">Reference proteome</keyword>
<dbReference type="InterPro" id="IPR050857">
    <property type="entry name" value="D-2-hydroxyacid_DH"/>
</dbReference>
<dbReference type="PANTHER" id="PTHR42789:SF1">
    <property type="entry name" value="D-ISOMER SPECIFIC 2-HYDROXYACID DEHYDROGENASE FAMILY PROTEIN (AFU_ORTHOLOGUE AFUA_6G10090)"/>
    <property type="match status" value="1"/>
</dbReference>
<dbReference type="OrthoDB" id="298012at2759"/>
<dbReference type="InterPro" id="IPR036291">
    <property type="entry name" value="NAD(P)-bd_dom_sf"/>
</dbReference>
<evidence type="ECO:0000256" key="4">
    <source>
        <dbReference type="RuleBase" id="RU003719"/>
    </source>
</evidence>
<feature type="domain" description="D-isomer specific 2-hydroxyacid dehydrogenase NAD-binding" evidence="6">
    <location>
        <begin position="118"/>
        <end position="293"/>
    </location>
</feature>
<dbReference type="FunFam" id="3.40.50.720:FF:000203">
    <property type="entry name" value="D-3-phosphoglycerate dehydrogenase (SerA)"/>
    <property type="match status" value="1"/>
</dbReference>
<sequence>MSQTEKVRVAILDDYQNIGLSSADWSPIQDRIAVDVYTDTVTSEDDVVQRLRPYPVVCAMRERTKFPARVIDRLPNLKLIATTGPRNAAIDVVYAKAKGIVVSGTSSKGNSTLEHIWTLILATARYLVHEDTNVKNNTQQWQTYLPLGLAGRTLGLVGVGSLGSKTAQIAKAFDMRVLGWSPHLTPERAAEAGVEFARSKEELLQQSDIVSIHMVLSDKTYHLIQETDLLLMKPTAFFINTSRGPLVDEEALVKILQQHKIAGAGLDVYDIEPLPSDHPLRRLDNVTLTPHTGYVSDTNYEAFWGDTVDNILGFLEGNPKRVLAA</sequence>
<dbReference type="Gene3D" id="3.40.50.720">
    <property type="entry name" value="NAD(P)-binding Rossmann-like Domain"/>
    <property type="match status" value="2"/>
</dbReference>
<dbReference type="SUPFAM" id="SSF51735">
    <property type="entry name" value="NAD(P)-binding Rossmann-fold domains"/>
    <property type="match status" value="1"/>
</dbReference>
<keyword evidence="3" id="KW-0520">NAD</keyword>
<dbReference type="PROSITE" id="PS00671">
    <property type="entry name" value="D_2_HYDROXYACID_DH_3"/>
    <property type="match status" value="1"/>
</dbReference>
<dbReference type="Proteomes" id="UP000076761">
    <property type="component" value="Unassembled WGS sequence"/>
</dbReference>
<proteinExistence type="inferred from homology"/>
<dbReference type="InterPro" id="IPR029753">
    <property type="entry name" value="D-isomer_DH_CS"/>
</dbReference>
<feature type="domain" description="D-isomer specific 2-hydroxyacid dehydrogenase catalytic" evidence="5">
    <location>
        <begin position="21"/>
        <end position="320"/>
    </location>
</feature>
<evidence type="ECO:0000259" key="6">
    <source>
        <dbReference type="Pfam" id="PF02826"/>
    </source>
</evidence>
<name>A0A165W3G6_9AGAM</name>
<dbReference type="InterPro" id="IPR006139">
    <property type="entry name" value="D-isomer_2_OHA_DH_cat_dom"/>
</dbReference>
<gene>
    <name evidence="7" type="ORF">NEOLEDRAFT_1126220</name>
</gene>
<dbReference type="AlphaFoldDB" id="A0A165W3G6"/>
<dbReference type="GO" id="GO:0016616">
    <property type="term" value="F:oxidoreductase activity, acting on the CH-OH group of donors, NAD or NADP as acceptor"/>
    <property type="evidence" value="ECO:0007669"/>
    <property type="project" value="InterPro"/>
</dbReference>
<dbReference type="STRING" id="1314782.A0A165W3G6"/>
<dbReference type="PANTHER" id="PTHR42789">
    <property type="entry name" value="D-ISOMER SPECIFIC 2-HYDROXYACID DEHYDROGENASE FAMILY PROTEIN (AFU_ORTHOLOGUE AFUA_6G10090)"/>
    <property type="match status" value="1"/>
</dbReference>
<organism evidence="7 8">
    <name type="scientific">Neolentinus lepideus HHB14362 ss-1</name>
    <dbReference type="NCBI Taxonomy" id="1314782"/>
    <lineage>
        <taxon>Eukaryota</taxon>
        <taxon>Fungi</taxon>
        <taxon>Dikarya</taxon>
        <taxon>Basidiomycota</taxon>
        <taxon>Agaricomycotina</taxon>
        <taxon>Agaricomycetes</taxon>
        <taxon>Gloeophyllales</taxon>
        <taxon>Gloeophyllaceae</taxon>
        <taxon>Neolentinus</taxon>
    </lineage>
</organism>
<evidence type="ECO:0000313" key="7">
    <source>
        <dbReference type="EMBL" id="KZT30620.1"/>
    </source>
</evidence>
<evidence type="ECO:0000256" key="2">
    <source>
        <dbReference type="ARBA" id="ARBA00023002"/>
    </source>
</evidence>
<dbReference type="SUPFAM" id="SSF52283">
    <property type="entry name" value="Formate/glycerate dehydrogenase catalytic domain-like"/>
    <property type="match status" value="1"/>
</dbReference>
<accession>A0A165W3G6</accession>
<evidence type="ECO:0000313" key="8">
    <source>
        <dbReference type="Proteomes" id="UP000076761"/>
    </source>
</evidence>